<dbReference type="InterPro" id="IPR000086">
    <property type="entry name" value="NUDIX_hydrolase_dom"/>
</dbReference>
<evidence type="ECO:0000256" key="1">
    <source>
        <dbReference type="ARBA" id="ARBA00022801"/>
    </source>
</evidence>
<dbReference type="InterPro" id="IPR051325">
    <property type="entry name" value="Nudix_hydrolase_domain"/>
</dbReference>
<dbReference type="GO" id="GO:0006754">
    <property type="term" value="P:ATP biosynthetic process"/>
    <property type="evidence" value="ECO:0007669"/>
    <property type="project" value="TreeGrafter"/>
</dbReference>
<evidence type="ECO:0000313" key="4">
    <source>
        <dbReference type="Proteomes" id="UP000275356"/>
    </source>
</evidence>
<evidence type="ECO:0000313" key="3">
    <source>
        <dbReference type="EMBL" id="ROR96391.1"/>
    </source>
</evidence>
<dbReference type="InterPro" id="IPR020084">
    <property type="entry name" value="NUDIX_hydrolase_CS"/>
</dbReference>
<dbReference type="PANTHER" id="PTHR21340">
    <property type="entry name" value="DIADENOSINE 5,5-P1,P4-TETRAPHOSPHATE PYROPHOSPHOHYDROLASE MUTT"/>
    <property type="match status" value="1"/>
</dbReference>
<dbReference type="AlphaFoldDB" id="A0A3N2D9D2"/>
<dbReference type="InterPro" id="IPR015797">
    <property type="entry name" value="NUDIX_hydrolase-like_dom_sf"/>
</dbReference>
<dbReference type="EMBL" id="RKHQ01000001">
    <property type="protein sequence ID" value="ROR96391.1"/>
    <property type="molecule type" value="Genomic_DNA"/>
</dbReference>
<dbReference type="Proteomes" id="UP000275356">
    <property type="component" value="Unassembled WGS sequence"/>
</dbReference>
<name>A0A3N2D9D2_9MICO</name>
<dbReference type="RefSeq" id="WP_123738576.1">
    <property type="nucleotide sequence ID" value="NZ_RKHQ01000001.1"/>
</dbReference>
<dbReference type="SUPFAM" id="SSF55811">
    <property type="entry name" value="Nudix"/>
    <property type="match status" value="1"/>
</dbReference>
<keyword evidence="1 3" id="KW-0378">Hydrolase</keyword>
<keyword evidence="4" id="KW-1185">Reference proteome</keyword>
<proteinExistence type="predicted"/>
<dbReference type="Pfam" id="PF00293">
    <property type="entry name" value="NUDIX"/>
    <property type="match status" value="1"/>
</dbReference>
<dbReference type="Gene3D" id="3.90.79.10">
    <property type="entry name" value="Nucleoside Triphosphate Pyrophosphohydrolase"/>
    <property type="match status" value="1"/>
</dbReference>
<dbReference type="PROSITE" id="PS51462">
    <property type="entry name" value="NUDIX"/>
    <property type="match status" value="1"/>
</dbReference>
<feature type="domain" description="Nudix hydrolase" evidence="2">
    <location>
        <begin position="3"/>
        <end position="155"/>
    </location>
</feature>
<accession>A0A3N2D9D2</accession>
<dbReference type="GO" id="GO:0006167">
    <property type="term" value="P:AMP biosynthetic process"/>
    <property type="evidence" value="ECO:0007669"/>
    <property type="project" value="TreeGrafter"/>
</dbReference>
<reference evidence="3 4" key="1">
    <citation type="submission" date="2018-11" db="EMBL/GenBank/DDBJ databases">
        <title>Sequencing the genomes of 1000 actinobacteria strains.</title>
        <authorList>
            <person name="Klenk H.-P."/>
        </authorList>
    </citation>
    <scope>NUCLEOTIDE SEQUENCE [LARGE SCALE GENOMIC DNA]</scope>
    <source>
        <strain evidence="3 4">DSM 13521</strain>
    </source>
</reference>
<dbReference type="GO" id="GO:0004081">
    <property type="term" value="F:bis(5'-nucleosyl)-tetraphosphatase (asymmetrical) activity"/>
    <property type="evidence" value="ECO:0007669"/>
    <property type="project" value="TreeGrafter"/>
</dbReference>
<protein>
    <submittedName>
        <fullName evidence="3">Putative NUDIX family NTP pyrophosphohydrolase</fullName>
    </submittedName>
</protein>
<gene>
    <name evidence="3" type="ORF">EDD28_0974</name>
</gene>
<dbReference type="PANTHER" id="PTHR21340:SF7">
    <property type="entry name" value="NUDIX HYDROLASE DOMAIN-CONTAINING PROTEIN"/>
    <property type="match status" value="1"/>
</dbReference>
<evidence type="ECO:0000259" key="2">
    <source>
        <dbReference type="PROSITE" id="PS51462"/>
    </source>
</evidence>
<dbReference type="PROSITE" id="PS00893">
    <property type="entry name" value="NUDIX_BOX"/>
    <property type="match status" value="1"/>
</dbReference>
<sequence>MATVRSAALAVVRLREAGPEVLLGHMGGPLWTRRERSWSIPKGLYGDDEDPASAARRELAEETGYVWPQDRVLTDLGDFRVTSGKVARVYLGVERDPVPWAEADFVSNTFELEWPPRSGRVQSYPEIDRVEFCRFDRARDVLVAGQVPVVDAIEAALRG</sequence>
<organism evidence="3 4">
    <name type="scientific">Salana multivorans</name>
    <dbReference type="NCBI Taxonomy" id="120377"/>
    <lineage>
        <taxon>Bacteria</taxon>
        <taxon>Bacillati</taxon>
        <taxon>Actinomycetota</taxon>
        <taxon>Actinomycetes</taxon>
        <taxon>Micrococcales</taxon>
        <taxon>Beutenbergiaceae</taxon>
        <taxon>Salana</taxon>
    </lineage>
</organism>
<dbReference type="OrthoDB" id="954553at2"/>
<comment type="caution">
    <text evidence="3">The sequence shown here is derived from an EMBL/GenBank/DDBJ whole genome shotgun (WGS) entry which is preliminary data.</text>
</comment>